<feature type="domain" description="Glutamine amidotransferase" evidence="1">
    <location>
        <begin position="32"/>
        <end position="184"/>
    </location>
</feature>
<dbReference type="Gene3D" id="3.40.50.880">
    <property type="match status" value="1"/>
</dbReference>
<dbReference type="InterPro" id="IPR044992">
    <property type="entry name" value="ChyE-like"/>
</dbReference>
<evidence type="ECO:0000313" key="3">
    <source>
        <dbReference type="Proteomes" id="UP000094412"/>
    </source>
</evidence>
<gene>
    <name evidence="2" type="ORF">QV13_22360</name>
</gene>
<evidence type="ECO:0000313" key="2">
    <source>
        <dbReference type="EMBL" id="OCX12387.1"/>
    </source>
</evidence>
<dbReference type="STRING" id="1566387.QV13_22360"/>
<dbReference type="InterPro" id="IPR017926">
    <property type="entry name" value="GATASE"/>
</dbReference>
<dbReference type="Proteomes" id="UP000094412">
    <property type="component" value="Unassembled WGS sequence"/>
</dbReference>
<comment type="caution">
    <text evidence="2">The sequence shown here is derived from an EMBL/GenBank/DDBJ whole genome shotgun (WGS) entry which is preliminary data.</text>
</comment>
<accession>A0A1C2DCA6</accession>
<name>A0A1C2DCA6_9HYPH</name>
<dbReference type="SUPFAM" id="SSF52317">
    <property type="entry name" value="Class I glutamine amidotransferase-like"/>
    <property type="match status" value="1"/>
</dbReference>
<dbReference type="OrthoDB" id="9794816at2"/>
<dbReference type="RefSeq" id="WP_024926049.1">
    <property type="nucleotide sequence ID" value="NZ_MDEO01000036.1"/>
</dbReference>
<dbReference type="AlphaFoldDB" id="A0A1C2DCA6"/>
<dbReference type="Pfam" id="PF00117">
    <property type="entry name" value="GATase"/>
    <property type="match status" value="1"/>
</dbReference>
<sequence>MRILVFQHVDVEHPGIFREFWAEQGHEWVPVELDAGEAIPSFDGFDLLAVFGGPMDVWQEATHPWLVAEKAAIRRWVMELKRPYLGICLGHQLLGAALGGTVGPMKTPEVGLTTVGLTDAGRADPIFAGLGPTVECLQWHGAEISKPPQGAEILGANAACATQAIRWGRHAYGFQYHLEVMDTTVADWAAIPEYKESLERAMGASAAATLDEAMASRLADFRAAARKLNDNLAAIVASA</sequence>
<dbReference type="PANTHER" id="PTHR42695:SF5">
    <property type="entry name" value="GLUTAMINE AMIDOTRANSFERASE YLR126C-RELATED"/>
    <property type="match status" value="1"/>
</dbReference>
<dbReference type="PANTHER" id="PTHR42695">
    <property type="entry name" value="GLUTAMINE AMIDOTRANSFERASE YLR126C-RELATED"/>
    <property type="match status" value="1"/>
</dbReference>
<dbReference type="GO" id="GO:0005829">
    <property type="term" value="C:cytosol"/>
    <property type="evidence" value="ECO:0007669"/>
    <property type="project" value="TreeGrafter"/>
</dbReference>
<protein>
    <submittedName>
        <fullName evidence="2">GMP synthase</fullName>
    </submittedName>
</protein>
<evidence type="ECO:0000259" key="1">
    <source>
        <dbReference type="Pfam" id="PF00117"/>
    </source>
</evidence>
<proteinExistence type="predicted"/>
<dbReference type="PROSITE" id="PS51273">
    <property type="entry name" value="GATASE_TYPE_1"/>
    <property type="match status" value="1"/>
</dbReference>
<keyword evidence="3" id="KW-1185">Reference proteome</keyword>
<organism evidence="2 3">
    <name type="scientific">Mesorhizobium hungaricum</name>
    <dbReference type="NCBI Taxonomy" id="1566387"/>
    <lineage>
        <taxon>Bacteria</taxon>
        <taxon>Pseudomonadati</taxon>
        <taxon>Pseudomonadota</taxon>
        <taxon>Alphaproteobacteria</taxon>
        <taxon>Hyphomicrobiales</taxon>
        <taxon>Phyllobacteriaceae</taxon>
        <taxon>Mesorhizobium</taxon>
    </lineage>
</organism>
<dbReference type="CDD" id="cd01741">
    <property type="entry name" value="GATase1_1"/>
    <property type="match status" value="1"/>
</dbReference>
<dbReference type="InterPro" id="IPR029062">
    <property type="entry name" value="Class_I_gatase-like"/>
</dbReference>
<reference evidence="2 3" key="1">
    <citation type="submission" date="2016-08" db="EMBL/GenBank/DDBJ databases">
        <title>Whole genome sequence of Mesorhizobium sp. strain UASWS1009 isolated from industrial sewage.</title>
        <authorList>
            <person name="Crovadore J."/>
            <person name="Calmin G."/>
            <person name="Chablais R."/>
            <person name="Cochard B."/>
            <person name="Lefort F."/>
        </authorList>
    </citation>
    <scope>NUCLEOTIDE SEQUENCE [LARGE SCALE GENOMIC DNA]</scope>
    <source>
        <strain evidence="2 3">UASWS1009</strain>
    </source>
</reference>
<dbReference type="EMBL" id="MDEO01000036">
    <property type="protein sequence ID" value="OCX12387.1"/>
    <property type="molecule type" value="Genomic_DNA"/>
</dbReference>